<evidence type="ECO:0000256" key="8">
    <source>
        <dbReference type="ARBA" id="ARBA00023136"/>
    </source>
</evidence>
<keyword evidence="4 9" id="KW-0812">Transmembrane</keyword>
<dbReference type="OMA" id="WKETQIP"/>
<dbReference type="GeneID" id="5006665"/>
<dbReference type="GO" id="GO:0010008">
    <property type="term" value="C:endosome membrane"/>
    <property type="evidence" value="ECO:0007669"/>
    <property type="project" value="UniProtKB-SubCell"/>
</dbReference>
<dbReference type="OrthoDB" id="1666796at2759"/>
<evidence type="ECO:0000256" key="10">
    <source>
        <dbReference type="SAM" id="SignalP"/>
    </source>
</evidence>
<comment type="similarity">
    <text evidence="3 9">Belongs to the nonaspanin (TM9SF) (TC 9.A.2) family.</text>
</comment>
<dbReference type="PANTHER" id="PTHR10766">
    <property type="entry name" value="TRANSMEMBRANE 9 SUPERFAMILY PROTEIN"/>
    <property type="match status" value="1"/>
</dbReference>
<evidence type="ECO:0000256" key="1">
    <source>
        <dbReference type="ARBA" id="ARBA00004337"/>
    </source>
</evidence>
<dbReference type="PANTHER" id="PTHR10766:SF144">
    <property type="entry name" value="TRANSMEMBRANE 9 SUPERFAMILY MEMBER"/>
    <property type="match status" value="1"/>
</dbReference>
<protein>
    <recommendedName>
        <fullName evidence="9">Transmembrane 9 superfamily member</fullName>
    </recommendedName>
</protein>
<feature type="transmembrane region" description="Helical" evidence="9">
    <location>
        <begin position="425"/>
        <end position="447"/>
    </location>
</feature>
<dbReference type="InterPro" id="IPR004240">
    <property type="entry name" value="EMP70"/>
</dbReference>
<keyword evidence="12" id="KW-1185">Reference proteome</keyword>
<evidence type="ECO:0000256" key="5">
    <source>
        <dbReference type="ARBA" id="ARBA00022729"/>
    </source>
</evidence>
<dbReference type="Gramene" id="ABP01081">
    <property type="protein sequence ID" value="ABP01081"/>
    <property type="gene ID" value="OSTLU_29586"/>
</dbReference>
<dbReference type="eggNOG" id="KOG1277">
    <property type="taxonomic scope" value="Eukaryota"/>
</dbReference>
<dbReference type="HOGENOM" id="CLU_010714_4_1_1"/>
<evidence type="ECO:0000256" key="3">
    <source>
        <dbReference type="ARBA" id="ARBA00005227"/>
    </source>
</evidence>
<dbReference type="EMBL" id="CP000600">
    <property type="protein sequence ID" value="ABP01081.1"/>
    <property type="molecule type" value="Genomic_DNA"/>
</dbReference>
<feature type="transmembrane region" description="Helical" evidence="9">
    <location>
        <begin position="394"/>
        <end position="419"/>
    </location>
</feature>
<dbReference type="RefSeq" id="XP_001422764.1">
    <property type="nucleotide sequence ID" value="XM_001422727.1"/>
</dbReference>
<feature type="transmembrane region" description="Helical" evidence="9">
    <location>
        <begin position="584"/>
        <end position="605"/>
    </location>
</feature>
<sequence length="624" mass="71030">MTARTRPRARPTRKRAFLESCVVLASCAVLCTRASSARAEDLQRGSTSNSIGRSLLAGSKYDRGDDIALFANKVGPFHNPSETYQYYDFPFCRSPEGVKRERTDLGEVLGGDRLAKSPYEIEFGIDKENVDLCTQFLERKEVEKFRRAVKNDYYFQMSFDDLPIWGFIGKVEKIMRGGAAAENRYFLFTHVHFEISYNEDRVIEINLSTDPLKTVDITADEAMSMRFSYSVHWKPTTTAFKDRMDKYSRYSFLPEHLEIHWFSIINSCVTVILMMGFLASILLRVLKNDFVKFARDEEMLESQEESGWKYVHGDVFRFPRGRSLFAAIIGTGTQLFFLVIFVFMLALVGAFYPYSMGAVTAACLIMYSLTAGIAGYVSANTYRQMGGENWVRNVLLTCVLFCGPLGVLFSFLNTVAIAYRSTAALPFGTIVLIVLLWAIVTIPLTIVGGIAGKNAKAEFNAPVRTTKYPRDIPALPWYRATIPQMCIASFLPFSAIYIELFYIFASVWGHKVYTIYSVLFVVFVILILVTAFMTISLTYFQLTAEDHEWWWRSVLCGGSTAIAIFGYAFYYYHLRSDMTGFLQSTYYFGYMAIICYGWFLLLGTVGHKASLLFVRHIYRAIKCD</sequence>
<accession>A4SBF1</accession>
<feature type="transmembrane region" description="Helical" evidence="9">
    <location>
        <begin position="324"/>
        <end position="352"/>
    </location>
</feature>
<dbReference type="Proteomes" id="UP000001568">
    <property type="component" value="Chromosome 20"/>
</dbReference>
<keyword evidence="5 10" id="KW-0732">Signal</keyword>
<dbReference type="Pfam" id="PF02990">
    <property type="entry name" value="EMP70"/>
    <property type="match status" value="1"/>
</dbReference>
<evidence type="ECO:0000313" key="12">
    <source>
        <dbReference type="Proteomes" id="UP000001568"/>
    </source>
</evidence>
<feature type="transmembrane region" description="Helical" evidence="9">
    <location>
        <begin position="487"/>
        <end position="509"/>
    </location>
</feature>
<organism evidence="11 12">
    <name type="scientific">Ostreococcus lucimarinus (strain CCE9901)</name>
    <dbReference type="NCBI Taxonomy" id="436017"/>
    <lineage>
        <taxon>Eukaryota</taxon>
        <taxon>Viridiplantae</taxon>
        <taxon>Chlorophyta</taxon>
        <taxon>Mamiellophyceae</taxon>
        <taxon>Mamiellales</taxon>
        <taxon>Bathycoccaceae</taxon>
        <taxon>Ostreococcus</taxon>
    </lineage>
</organism>
<keyword evidence="6" id="KW-0967">Endosome</keyword>
<keyword evidence="7 9" id="KW-1133">Transmembrane helix</keyword>
<evidence type="ECO:0000256" key="2">
    <source>
        <dbReference type="ARBA" id="ARBA00004653"/>
    </source>
</evidence>
<evidence type="ECO:0000256" key="9">
    <source>
        <dbReference type="RuleBase" id="RU363079"/>
    </source>
</evidence>
<name>A4SBF1_OSTLU</name>
<reference evidence="11 12" key="1">
    <citation type="journal article" date="2007" name="Proc. Natl. Acad. Sci. U.S.A.">
        <title>The tiny eukaryote Ostreococcus provides genomic insights into the paradox of plankton speciation.</title>
        <authorList>
            <person name="Palenik B."/>
            <person name="Grimwood J."/>
            <person name="Aerts A."/>
            <person name="Rouze P."/>
            <person name="Salamov A."/>
            <person name="Putnam N."/>
            <person name="Dupont C."/>
            <person name="Jorgensen R."/>
            <person name="Derelle E."/>
            <person name="Rombauts S."/>
            <person name="Zhou K."/>
            <person name="Otillar R."/>
            <person name="Merchant S.S."/>
            <person name="Podell S."/>
            <person name="Gaasterland T."/>
            <person name="Napoli C."/>
            <person name="Gendler K."/>
            <person name="Manuell A."/>
            <person name="Tai V."/>
            <person name="Vallon O."/>
            <person name="Piganeau G."/>
            <person name="Jancek S."/>
            <person name="Heijde M."/>
            <person name="Jabbari K."/>
            <person name="Bowler C."/>
            <person name="Lohr M."/>
            <person name="Robbens S."/>
            <person name="Werner G."/>
            <person name="Dubchak I."/>
            <person name="Pazour G.J."/>
            <person name="Ren Q."/>
            <person name="Paulsen I."/>
            <person name="Delwiche C."/>
            <person name="Schmutz J."/>
            <person name="Rokhsar D."/>
            <person name="Van de Peer Y."/>
            <person name="Moreau H."/>
            <person name="Grigoriev I.V."/>
        </authorList>
    </citation>
    <scope>NUCLEOTIDE SEQUENCE [LARGE SCALE GENOMIC DNA]</scope>
    <source>
        <strain evidence="11 12">CCE9901</strain>
    </source>
</reference>
<dbReference type="STRING" id="436017.A4SBF1"/>
<evidence type="ECO:0000313" key="11">
    <source>
        <dbReference type="EMBL" id="ABP01081.1"/>
    </source>
</evidence>
<feature type="transmembrane region" description="Helical" evidence="9">
    <location>
        <begin position="549"/>
        <end position="572"/>
    </location>
</feature>
<dbReference type="AlphaFoldDB" id="A4SBF1"/>
<evidence type="ECO:0000256" key="6">
    <source>
        <dbReference type="ARBA" id="ARBA00022753"/>
    </source>
</evidence>
<evidence type="ECO:0000256" key="7">
    <source>
        <dbReference type="ARBA" id="ARBA00022989"/>
    </source>
</evidence>
<dbReference type="GO" id="GO:0072657">
    <property type="term" value="P:protein localization to membrane"/>
    <property type="evidence" value="ECO:0007669"/>
    <property type="project" value="TreeGrafter"/>
</dbReference>
<proteinExistence type="inferred from homology"/>
<keyword evidence="8 9" id="KW-0472">Membrane</keyword>
<feature type="transmembrane region" description="Helical" evidence="9">
    <location>
        <begin position="358"/>
        <end position="382"/>
    </location>
</feature>
<evidence type="ECO:0000256" key="4">
    <source>
        <dbReference type="ARBA" id="ARBA00022692"/>
    </source>
</evidence>
<comment type="subcellular location">
    <subcellularLocation>
        <location evidence="1">Endosome membrane</location>
        <topology evidence="1">Multi-pass membrane protein</topology>
    </subcellularLocation>
    <subcellularLocation>
        <location evidence="2">Golgi apparatus membrane</location>
        <topology evidence="2">Multi-pass membrane protein</topology>
    </subcellularLocation>
</comment>
<gene>
    <name evidence="11" type="ORF">OSTLU_29586</name>
</gene>
<feature type="signal peptide" evidence="10">
    <location>
        <begin position="1"/>
        <end position="39"/>
    </location>
</feature>
<feature type="transmembrane region" description="Helical" evidence="9">
    <location>
        <begin position="261"/>
        <end position="286"/>
    </location>
</feature>
<dbReference type="KEGG" id="olu:OSTLU_29586"/>
<feature type="transmembrane region" description="Helical" evidence="9">
    <location>
        <begin position="515"/>
        <end position="537"/>
    </location>
</feature>
<dbReference type="GO" id="GO:0000139">
    <property type="term" value="C:Golgi membrane"/>
    <property type="evidence" value="ECO:0007669"/>
    <property type="project" value="UniProtKB-SubCell"/>
</dbReference>
<feature type="chain" id="PRO_5002673188" description="Transmembrane 9 superfamily member" evidence="10">
    <location>
        <begin position="40"/>
        <end position="624"/>
    </location>
</feature>